<accession>A0ACA9KLC0</accession>
<reference evidence="1" key="1">
    <citation type="submission" date="2021-06" db="EMBL/GenBank/DDBJ databases">
        <authorList>
            <person name="Kallberg Y."/>
            <person name="Tangrot J."/>
            <person name="Rosling A."/>
        </authorList>
    </citation>
    <scope>NUCLEOTIDE SEQUENCE</scope>
    <source>
        <strain evidence="1">IL203A</strain>
    </source>
</reference>
<evidence type="ECO:0000313" key="1">
    <source>
        <dbReference type="EMBL" id="CAG8477062.1"/>
    </source>
</evidence>
<organism evidence="1 2">
    <name type="scientific">Dentiscutata heterogama</name>
    <dbReference type="NCBI Taxonomy" id="1316150"/>
    <lineage>
        <taxon>Eukaryota</taxon>
        <taxon>Fungi</taxon>
        <taxon>Fungi incertae sedis</taxon>
        <taxon>Mucoromycota</taxon>
        <taxon>Glomeromycotina</taxon>
        <taxon>Glomeromycetes</taxon>
        <taxon>Diversisporales</taxon>
        <taxon>Gigasporaceae</taxon>
        <taxon>Dentiscutata</taxon>
    </lineage>
</organism>
<evidence type="ECO:0000313" key="2">
    <source>
        <dbReference type="Proteomes" id="UP000789702"/>
    </source>
</evidence>
<sequence>MFRHSNAQIRSSYTPLRTIGRGTFGRCVLVRSKTDMSQLYVIKEIDLSKLKNAKNRMEARREVELLKQLNWPGIVKFVESWEDHNGLITNKSNNFVNSLQYSTSQDNDQPERKLVLPQEYRVLNIVTEYMDGGDLYAIIQNQRRIGILFKEDQILDWFVQLCLSIKYIHDHRILHRGNVDTIRN</sequence>
<comment type="caution">
    <text evidence="1">The sequence shown here is derived from an EMBL/GenBank/DDBJ whole genome shotgun (WGS) entry which is preliminary data.</text>
</comment>
<name>A0ACA9KLC0_9GLOM</name>
<dbReference type="EMBL" id="CAJVPU010001301">
    <property type="protein sequence ID" value="CAG8477062.1"/>
    <property type="molecule type" value="Genomic_DNA"/>
</dbReference>
<gene>
    <name evidence="1" type="ORF">DHETER_LOCUS1966</name>
</gene>
<keyword evidence="2" id="KW-1185">Reference proteome</keyword>
<dbReference type="Proteomes" id="UP000789702">
    <property type="component" value="Unassembled WGS sequence"/>
</dbReference>
<proteinExistence type="predicted"/>
<protein>
    <submittedName>
        <fullName evidence="1">12447_t:CDS:1</fullName>
    </submittedName>
</protein>